<feature type="domain" description="EGF-like" evidence="5">
    <location>
        <begin position="378"/>
        <end position="415"/>
    </location>
</feature>
<feature type="domain" description="EGF-like" evidence="5">
    <location>
        <begin position="131"/>
        <end position="169"/>
    </location>
</feature>
<dbReference type="InterPro" id="IPR056370">
    <property type="entry name" value="Shg-like_Ig-like"/>
</dbReference>
<name>A0A7R9L0V3_9ACAR</name>
<dbReference type="Proteomes" id="UP000759131">
    <property type="component" value="Unassembled WGS sequence"/>
</dbReference>
<dbReference type="PANTHER" id="PTHR15036:SF49">
    <property type="entry name" value="AXOTACTIN"/>
    <property type="match status" value="1"/>
</dbReference>
<dbReference type="Gene3D" id="2.60.120.200">
    <property type="match status" value="2"/>
</dbReference>
<dbReference type="SUPFAM" id="SSF49899">
    <property type="entry name" value="Concanavalin A-like lectins/glucanases"/>
    <property type="match status" value="2"/>
</dbReference>
<feature type="disulfide bond" evidence="2">
    <location>
        <begin position="159"/>
        <end position="168"/>
    </location>
</feature>
<dbReference type="EMBL" id="CAJPIZ010010008">
    <property type="protein sequence ID" value="CAG2112244.1"/>
    <property type="molecule type" value="Genomic_DNA"/>
</dbReference>
<gene>
    <name evidence="6" type="ORF">OSB1V03_LOCUS12223</name>
</gene>
<dbReference type="PROSITE" id="PS00022">
    <property type="entry name" value="EGF_1"/>
    <property type="match status" value="2"/>
</dbReference>
<evidence type="ECO:0000259" key="4">
    <source>
        <dbReference type="PROSITE" id="PS50025"/>
    </source>
</evidence>
<evidence type="ECO:0000313" key="7">
    <source>
        <dbReference type="Proteomes" id="UP000759131"/>
    </source>
</evidence>
<keyword evidence="3" id="KW-0472">Membrane</keyword>
<feature type="domain" description="Laminin G" evidence="4">
    <location>
        <begin position="170"/>
        <end position="375"/>
    </location>
</feature>
<organism evidence="6">
    <name type="scientific">Medioppia subpectinata</name>
    <dbReference type="NCBI Taxonomy" id="1979941"/>
    <lineage>
        <taxon>Eukaryota</taxon>
        <taxon>Metazoa</taxon>
        <taxon>Ecdysozoa</taxon>
        <taxon>Arthropoda</taxon>
        <taxon>Chelicerata</taxon>
        <taxon>Arachnida</taxon>
        <taxon>Acari</taxon>
        <taxon>Acariformes</taxon>
        <taxon>Sarcoptiformes</taxon>
        <taxon>Oribatida</taxon>
        <taxon>Brachypylina</taxon>
        <taxon>Oppioidea</taxon>
        <taxon>Oppiidae</taxon>
        <taxon>Medioppia</taxon>
    </lineage>
</organism>
<protein>
    <submittedName>
        <fullName evidence="6">Uncharacterized protein</fullName>
    </submittedName>
</protein>
<dbReference type="PROSITE" id="PS50025">
    <property type="entry name" value="LAM_G_DOMAIN"/>
    <property type="match status" value="2"/>
</dbReference>
<keyword evidence="3" id="KW-1133">Transmembrane helix</keyword>
<dbReference type="SMART" id="SM00282">
    <property type="entry name" value="LamG"/>
    <property type="match status" value="2"/>
</dbReference>
<dbReference type="GO" id="GO:0009887">
    <property type="term" value="P:animal organ morphogenesis"/>
    <property type="evidence" value="ECO:0007669"/>
    <property type="project" value="UniProtKB-ARBA"/>
</dbReference>
<dbReference type="Pfam" id="PF02210">
    <property type="entry name" value="Laminin_G_2"/>
    <property type="match status" value="2"/>
</dbReference>
<dbReference type="GO" id="GO:0016020">
    <property type="term" value="C:membrane"/>
    <property type="evidence" value="ECO:0007669"/>
    <property type="project" value="UniProtKB-SubCell"/>
</dbReference>
<dbReference type="PROSITE" id="PS50026">
    <property type="entry name" value="EGF_3"/>
    <property type="match status" value="2"/>
</dbReference>
<dbReference type="EMBL" id="OC864583">
    <property type="protein sequence ID" value="CAD7631814.1"/>
    <property type="molecule type" value="Genomic_DNA"/>
</dbReference>
<feature type="disulfide bond" evidence="2">
    <location>
        <begin position="140"/>
        <end position="157"/>
    </location>
</feature>
<dbReference type="InterPro" id="IPR000742">
    <property type="entry name" value="EGF"/>
</dbReference>
<evidence type="ECO:0000256" key="1">
    <source>
        <dbReference type="ARBA" id="ARBA00023157"/>
    </source>
</evidence>
<evidence type="ECO:0000256" key="2">
    <source>
        <dbReference type="PROSITE-ProRule" id="PRU00076"/>
    </source>
</evidence>
<comment type="caution">
    <text evidence="2">Lacks conserved residue(s) required for the propagation of feature annotation.</text>
</comment>
<evidence type="ECO:0000313" key="6">
    <source>
        <dbReference type="EMBL" id="CAD7631814.1"/>
    </source>
</evidence>
<dbReference type="InterPro" id="IPR013320">
    <property type="entry name" value="ConA-like_dom_sf"/>
</dbReference>
<dbReference type="InterPro" id="IPR001791">
    <property type="entry name" value="Laminin_G"/>
</dbReference>
<dbReference type="Gene3D" id="4.10.900.10">
    <property type="entry name" value="TCF3-CBD (Catenin binding domain)"/>
    <property type="match status" value="1"/>
</dbReference>
<feature type="transmembrane region" description="Helical" evidence="3">
    <location>
        <begin position="666"/>
        <end position="687"/>
    </location>
</feature>
<dbReference type="SMART" id="SM00181">
    <property type="entry name" value="EGF"/>
    <property type="match status" value="2"/>
</dbReference>
<dbReference type="PROSITE" id="PS01186">
    <property type="entry name" value="EGF_2"/>
    <property type="match status" value="1"/>
</dbReference>
<sequence length="843" mass="95516">MKDSIRRVIRCDEIEIFSLIERQEEKPLILDVRYYAKRNSLILSSVFLNSVVLQNRAILESELELNITQIGINECLGEEGHECESTSCTTEHVLDESSDVLINGNYTSLVGINLRTKANCVCDYEPTRASRDSSCAHHKCLNGGTCVQSDHSNYVRCDCPHDMDGPECQLRSRSFNGEGWLWLKGFSQCSESHISLQFMTQMSNGLIFYFGPLSPPPESSPFNTIITDFMSLELRNGRARLLYDFGSGAEELMVQSPHPLNNGEWHTIDIMFDTKSVRLMIDRCIDSLIYDTKVVTIDRNRCENMSYIPLYNELLNVNAPLQVGGVAHHSLDRHYNWRYQHTTLGFNGCIKNIVHNGFLYDMNNVPHSVNTALGCPAGVSTCNLLGKQCVNGQCLGSYNTARCECRPGWHGFNCDVPTQTKMFKARSFAKLSVSLDLNPFQTSISLRFRSRQSHAELIRLSNRDRKQYCVIEIRDSKIRFRFNLNRLHEMHEKVVSLNWLDVSDGHWHDVRVTRFGGSALMALDGGGVKRIATITDFNATDQLLYYDKSNVVVGGDVHYLGVGANVVNNDFADVYTSGREFIRDIINSGMASCDRWLSFQQSLCPKGYRMTADATNCTKDTECTRNACNGKCGQHSEDPALSYQCQCPHNECNNLSEHYFQLNTTAIAAITLCAINIPLLFIIIFVYSRYNRRDRKRHKKANDSTEDDVRENIVRYTDEGGEDDIKAYDMTSLRIQINDVNCVDKYNKHNNYANHISVKLMAHNHLADIIRDHLDKNEIDGVANDEVHKYNCEGSGNTTGSLSSISMDKSHEEFNLMQFNAKDNNNSIGSVNRIKTLETGLHF</sequence>
<dbReference type="CDD" id="cd00110">
    <property type="entry name" value="LamG"/>
    <property type="match status" value="2"/>
</dbReference>
<keyword evidence="3" id="KW-0812">Transmembrane</keyword>
<evidence type="ECO:0000256" key="3">
    <source>
        <dbReference type="SAM" id="Phobius"/>
    </source>
</evidence>
<keyword evidence="7" id="KW-1185">Reference proteome</keyword>
<dbReference type="Pfam" id="PF24811">
    <property type="entry name" value="Ig_Shg"/>
    <property type="match status" value="1"/>
</dbReference>
<reference evidence="6" key="1">
    <citation type="submission" date="2020-11" db="EMBL/GenBank/DDBJ databases">
        <authorList>
            <person name="Tran Van P."/>
        </authorList>
    </citation>
    <scope>NUCLEOTIDE SEQUENCE</scope>
</reference>
<feature type="disulfide bond" evidence="2">
    <location>
        <begin position="405"/>
        <end position="414"/>
    </location>
</feature>
<proteinExistence type="predicted"/>
<keyword evidence="2" id="KW-0245">EGF-like domain</keyword>
<accession>A0A7R9L0V3</accession>
<dbReference type="PANTHER" id="PTHR15036">
    <property type="entry name" value="PIKACHURIN-LIKE PROTEIN"/>
    <property type="match status" value="1"/>
</dbReference>
<dbReference type="OrthoDB" id="6508931at2759"/>
<dbReference type="InterPro" id="IPR050372">
    <property type="entry name" value="Neurexin-related_CASP"/>
</dbReference>
<feature type="domain" description="Laminin G" evidence="4">
    <location>
        <begin position="418"/>
        <end position="593"/>
    </location>
</feature>
<dbReference type="InterPro" id="IPR027397">
    <property type="entry name" value="Catenin-bd_sf"/>
</dbReference>
<evidence type="ECO:0000259" key="5">
    <source>
        <dbReference type="PROSITE" id="PS50026"/>
    </source>
</evidence>
<keyword evidence="1 2" id="KW-1015">Disulfide bond</keyword>
<dbReference type="AlphaFoldDB" id="A0A7R9L0V3"/>
<dbReference type="Gene3D" id="2.10.25.10">
    <property type="entry name" value="Laminin"/>
    <property type="match status" value="1"/>
</dbReference>